<reference evidence="2 3" key="1">
    <citation type="submission" date="2019-02" db="EMBL/GenBank/DDBJ databases">
        <title>Deep-cultivation of Planctomycetes and their phenomic and genomic characterization uncovers novel biology.</title>
        <authorList>
            <person name="Wiegand S."/>
            <person name="Jogler M."/>
            <person name="Boedeker C."/>
            <person name="Pinto D."/>
            <person name="Vollmers J."/>
            <person name="Rivas-Marin E."/>
            <person name="Kohn T."/>
            <person name="Peeters S.H."/>
            <person name="Heuer A."/>
            <person name="Rast P."/>
            <person name="Oberbeckmann S."/>
            <person name="Bunk B."/>
            <person name="Jeske O."/>
            <person name="Meyerdierks A."/>
            <person name="Storesund J.E."/>
            <person name="Kallscheuer N."/>
            <person name="Luecker S."/>
            <person name="Lage O.M."/>
            <person name="Pohl T."/>
            <person name="Merkel B.J."/>
            <person name="Hornburger P."/>
            <person name="Mueller R.-W."/>
            <person name="Bruemmer F."/>
            <person name="Labrenz M."/>
            <person name="Spormann A.M."/>
            <person name="Op Den Camp H."/>
            <person name="Overmann J."/>
            <person name="Amann R."/>
            <person name="Jetten M.S.M."/>
            <person name="Mascher T."/>
            <person name="Medema M.H."/>
            <person name="Devos D.P."/>
            <person name="Kaster A.-K."/>
            <person name="Ovreas L."/>
            <person name="Rohde M."/>
            <person name="Galperin M.Y."/>
            <person name="Jogler C."/>
        </authorList>
    </citation>
    <scope>NUCLEOTIDE SEQUENCE [LARGE SCALE GENOMIC DNA]</scope>
    <source>
        <strain evidence="2 3">Pan14r</strain>
    </source>
</reference>
<dbReference type="AlphaFoldDB" id="A0A5C5YB09"/>
<dbReference type="EMBL" id="SJPL01000001">
    <property type="protein sequence ID" value="TWT72560.1"/>
    <property type="molecule type" value="Genomic_DNA"/>
</dbReference>
<dbReference type="OrthoDB" id="9968169at2"/>
<name>A0A5C5YB09_9PLAN</name>
<evidence type="ECO:0000256" key="1">
    <source>
        <dbReference type="SAM" id="SignalP"/>
    </source>
</evidence>
<keyword evidence="1" id="KW-0732">Signal</keyword>
<keyword evidence="3" id="KW-1185">Reference proteome</keyword>
<feature type="chain" id="PRO_5023135576" evidence="1">
    <location>
        <begin position="26"/>
        <end position="104"/>
    </location>
</feature>
<gene>
    <name evidence="2" type="ORF">Pan14r_48800</name>
</gene>
<evidence type="ECO:0000313" key="2">
    <source>
        <dbReference type="EMBL" id="TWT72560.1"/>
    </source>
</evidence>
<dbReference type="RefSeq" id="WP_145292990.1">
    <property type="nucleotide sequence ID" value="NZ_CP036319.1"/>
</dbReference>
<comment type="caution">
    <text evidence="2">The sequence shown here is derived from an EMBL/GenBank/DDBJ whole genome shotgun (WGS) entry which is preliminary data.</text>
</comment>
<sequence length="104" mass="11649" precursor="true">MFSRIGLAAVLAVAGVLATSQQASAHGPFWGPRVAYRPYVPVYVPVVPVYRPPVYTYRRVVTRVPAATVYRPPVVYHGAVVQRRTTYYRAYPSYRSGVTIRVGY</sequence>
<accession>A0A5C5YB09</accession>
<dbReference type="Proteomes" id="UP000317238">
    <property type="component" value="Unassembled WGS sequence"/>
</dbReference>
<proteinExistence type="predicted"/>
<protein>
    <submittedName>
        <fullName evidence="2">Uncharacterized protein</fullName>
    </submittedName>
</protein>
<evidence type="ECO:0000313" key="3">
    <source>
        <dbReference type="Proteomes" id="UP000317238"/>
    </source>
</evidence>
<feature type="signal peptide" evidence="1">
    <location>
        <begin position="1"/>
        <end position="25"/>
    </location>
</feature>
<organism evidence="2 3">
    <name type="scientific">Crateriforma conspicua</name>
    <dbReference type="NCBI Taxonomy" id="2527996"/>
    <lineage>
        <taxon>Bacteria</taxon>
        <taxon>Pseudomonadati</taxon>
        <taxon>Planctomycetota</taxon>
        <taxon>Planctomycetia</taxon>
        <taxon>Planctomycetales</taxon>
        <taxon>Planctomycetaceae</taxon>
        <taxon>Crateriforma</taxon>
    </lineage>
</organism>